<dbReference type="CDD" id="cd17584">
    <property type="entry name" value="REC_typeB_ARR-like"/>
    <property type="match status" value="1"/>
</dbReference>
<dbReference type="InterPro" id="IPR006447">
    <property type="entry name" value="Myb_dom_plants"/>
</dbReference>
<dbReference type="AlphaFoldDB" id="V7CQP2"/>
<dbReference type="InterPro" id="IPR009057">
    <property type="entry name" value="Homeodomain-like_sf"/>
</dbReference>
<dbReference type="PANTHER" id="PTHR43874:SF206">
    <property type="entry name" value="RESPONSE REGULATOR RECEIVER DOMAIN PROTEIN"/>
    <property type="match status" value="1"/>
</dbReference>
<reference evidence="9" key="1">
    <citation type="journal article" date="2014" name="Nat. Genet.">
        <title>A reference genome for common bean and genome-wide analysis of dual domestications.</title>
        <authorList>
            <person name="Schmutz J."/>
            <person name="McClean P.E."/>
            <person name="Mamidi S."/>
            <person name="Wu G.A."/>
            <person name="Cannon S.B."/>
            <person name="Grimwood J."/>
            <person name="Jenkins J."/>
            <person name="Shu S."/>
            <person name="Song Q."/>
            <person name="Chavarro C."/>
            <person name="Torres-Torres M."/>
            <person name="Geffroy V."/>
            <person name="Moghaddam S.M."/>
            <person name="Gao D."/>
            <person name="Abernathy B."/>
            <person name="Barry K."/>
            <person name="Blair M."/>
            <person name="Brick M.A."/>
            <person name="Chovatia M."/>
            <person name="Gepts P."/>
            <person name="Goodstein D.M."/>
            <person name="Gonzales M."/>
            <person name="Hellsten U."/>
            <person name="Hyten D.L."/>
            <person name="Jia G."/>
            <person name="Kelly J.D."/>
            <person name="Kudrna D."/>
            <person name="Lee R."/>
            <person name="Richard M.M."/>
            <person name="Miklas P.N."/>
            <person name="Osorno J.M."/>
            <person name="Rodrigues J."/>
            <person name="Thareau V."/>
            <person name="Urrea C.A."/>
            <person name="Wang M."/>
            <person name="Yu Y."/>
            <person name="Zhang M."/>
            <person name="Wing R.A."/>
            <person name="Cregan P.B."/>
            <person name="Rokhsar D.S."/>
            <person name="Jackson S.A."/>
        </authorList>
    </citation>
    <scope>NUCLEOTIDE SEQUENCE [LARGE SCALE GENOMIC DNA]</scope>
    <source>
        <strain evidence="9">cv. G19833</strain>
    </source>
</reference>
<keyword evidence="2" id="KW-0902">Two-component regulatory system</keyword>
<keyword evidence="3" id="KW-0805">Transcription regulation</keyword>
<dbReference type="SMR" id="V7CQP2"/>
<comment type="caution">
    <text evidence="6">Lacks conserved residue(s) required for the propagation of feature annotation.</text>
</comment>
<dbReference type="PANTHER" id="PTHR43874">
    <property type="entry name" value="TWO-COMPONENT RESPONSE REGULATOR"/>
    <property type="match status" value="1"/>
</dbReference>
<dbReference type="EMBL" id="CM002289">
    <property type="protein sequence ID" value="ESW32434.1"/>
    <property type="molecule type" value="Genomic_DNA"/>
</dbReference>
<comment type="subcellular location">
    <subcellularLocation>
        <location evidence="1">Nucleus</location>
    </subcellularLocation>
</comment>
<dbReference type="Gramene" id="ESW32434">
    <property type="protein sequence ID" value="ESW32434"/>
    <property type="gene ID" value="PHAVU_002G322300g"/>
</dbReference>
<evidence type="ECO:0000256" key="4">
    <source>
        <dbReference type="ARBA" id="ARBA00023163"/>
    </source>
</evidence>
<dbReference type="InterPro" id="IPR045279">
    <property type="entry name" value="ARR-like"/>
</dbReference>
<evidence type="ECO:0000256" key="2">
    <source>
        <dbReference type="ARBA" id="ARBA00023012"/>
    </source>
</evidence>
<keyword evidence="5" id="KW-0539">Nucleus</keyword>
<name>V7CQP2_PHAVU</name>
<gene>
    <name evidence="8" type="ORF">PHAVU_002G322300g</name>
</gene>
<dbReference type="PROSITE" id="PS50110">
    <property type="entry name" value="RESPONSE_REGULATORY"/>
    <property type="match status" value="1"/>
</dbReference>
<dbReference type="GO" id="GO:0009736">
    <property type="term" value="P:cytokinin-activated signaling pathway"/>
    <property type="evidence" value="ECO:0007669"/>
    <property type="project" value="InterPro"/>
</dbReference>
<dbReference type="SMART" id="SM00448">
    <property type="entry name" value="REC"/>
    <property type="match status" value="1"/>
</dbReference>
<dbReference type="GO" id="GO:0000160">
    <property type="term" value="P:phosphorelay signal transduction system"/>
    <property type="evidence" value="ECO:0007669"/>
    <property type="project" value="UniProtKB-KW"/>
</dbReference>
<dbReference type="GO" id="GO:0003677">
    <property type="term" value="F:DNA binding"/>
    <property type="evidence" value="ECO:0007669"/>
    <property type="project" value="InterPro"/>
</dbReference>
<proteinExistence type="predicted"/>
<dbReference type="GO" id="GO:0005634">
    <property type="term" value="C:nucleus"/>
    <property type="evidence" value="ECO:0007669"/>
    <property type="project" value="UniProtKB-SubCell"/>
</dbReference>
<dbReference type="InterPro" id="IPR001789">
    <property type="entry name" value="Sig_transdc_resp-reg_receiver"/>
</dbReference>
<dbReference type="Gene3D" id="1.10.10.60">
    <property type="entry name" value="Homeodomain-like"/>
    <property type="match status" value="1"/>
</dbReference>
<dbReference type="eggNOG" id="KOG1601">
    <property type="taxonomic scope" value="Eukaryota"/>
</dbReference>
<evidence type="ECO:0000256" key="3">
    <source>
        <dbReference type="ARBA" id="ARBA00023015"/>
    </source>
</evidence>
<dbReference type="NCBIfam" id="TIGR01557">
    <property type="entry name" value="myb_SHAQKYF"/>
    <property type="match status" value="1"/>
</dbReference>
<feature type="domain" description="Response regulatory" evidence="7">
    <location>
        <begin position="22"/>
        <end position="138"/>
    </location>
</feature>
<dbReference type="InterPro" id="IPR011006">
    <property type="entry name" value="CheY-like_superfamily"/>
</dbReference>
<dbReference type="SUPFAM" id="SSF52172">
    <property type="entry name" value="CheY-like"/>
    <property type="match status" value="1"/>
</dbReference>
<dbReference type="Gene3D" id="3.40.50.2300">
    <property type="match status" value="1"/>
</dbReference>
<accession>V7CQP2</accession>
<evidence type="ECO:0000313" key="8">
    <source>
        <dbReference type="EMBL" id="ESW32434.1"/>
    </source>
</evidence>
<protein>
    <recommendedName>
        <fullName evidence="7">Response regulatory domain-containing protein</fullName>
    </recommendedName>
</protein>
<keyword evidence="9" id="KW-1185">Reference proteome</keyword>
<dbReference type="Pfam" id="PF00072">
    <property type="entry name" value="Response_reg"/>
    <property type="match status" value="1"/>
</dbReference>
<evidence type="ECO:0000259" key="7">
    <source>
        <dbReference type="PROSITE" id="PS50110"/>
    </source>
</evidence>
<sequence length="407" mass="46056">MAENSSPAIDTHRTLRFSSMLNVLVIDTNLSVLEYIKQACTHYSYQVIPCSESLSAANFLRERKELIHLILIEAHMPLMDGYEFLQFVKQEQINVPLIMMSTDDSDASVMNAIEVGACDYWIKPLEKNRIVSMWTHVVKNSMSKDKKRKDIGCQKDYDRTRVMRYNSEFASSLVDFDVDESKNANPPSRKTKRVVWSTELHDLFLNAMKKAGEEAMNVPGLERGHVASHLQKHTKSLTEKQQKEMSLASWNTEPERIHLQSSTSLTDFHHPGFTGNMGPKGEQHFHAEEALAHHHHPLLATFSNMAIAENSPQFMRNIRQQYHHKIHPINFDYNSGINMDNGLASLQSIKGGNNMGEVILNQDTTKASVYHPQSQNAGLSSCAVRSSDAIDIDDATSEEQLILSTME</sequence>
<organism evidence="8 9">
    <name type="scientific">Phaseolus vulgaris</name>
    <name type="common">Kidney bean</name>
    <name type="synonym">French bean</name>
    <dbReference type="NCBI Taxonomy" id="3885"/>
    <lineage>
        <taxon>Eukaryota</taxon>
        <taxon>Viridiplantae</taxon>
        <taxon>Streptophyta</taxon>
        <taxon>Embryophyta</taxon>
        <taxon>Tracheophyta</taxon>
        <taxon>Spermatophyta</taxon>
        <taxon>Magnoliopsida</taxon>
        <taxon>eudicotyledons</taxon>
        <taxon>Gunneridae</taxon>
        <taxon>Pentapetalae</taxon>
        <taxon>rosids</taxon>
        <taxon>fabids</taxon>
        <taxon>Fabales</taxon>
        <taxon>Fabaceae</taxon>
        <taxon>Papilionoideae</taxon>
        <taxon>50 kb inversion clade</taxon>
        <taxon>NPAAA clade</taxon>
        <taxon>indigoferoid/millettioid clade</taxon>
        <taxon>Phaseoleae</taxon>
        <taxon>Phaseolus</taxon>
    </lineage>
</organism>
<dbReference type="OrthoDB" id="1426639at2759"/>
<evidence type="ECO:0000256" key="5">
    <source>
        <dbReference type="ARBA" id="ARBA00023242"/>
    </source>
</evidence>
<keyword evidence="4" id="KW-0804">Transcription</keyword>
<dbReference type="Proteomes" id="UP000000226">
    <property type="component" value="Chromosome 2"/>
</dbReference>
<dbReference type="OMA" id="STCANEM"/>
<dbReference type="SUPFAM" id="SSF46689">
    <property type="entry name" value="Homeodomain-like"/>
    <property type="match status" value="1"/>
</dbReference>
<evidence type="ECO:0000256" key="1">
    <source>
        <dbReference type="ARBA" id="ARBA00004123"/>
    </source>
</evidence>
<evidence type="ECO:0000256" key="6">
    <source>
        <dbReference type="PROSITE-ProRule" id="PRU00169"/>
    </source>
</evidence>
<evidence type="ECO:0000313" key="9">
    <source>
        <dbReference type="Proteomes" id="UP000000226"/>
    </source>
</evidence>